<proteinExistence type="predicted"/>
<name>H1S0I9_9BURK</name>
<evidence type="ECO:0000313" key="1">
    <source>
        <dbReference type="EMBL" id="EHP43960.1"/>
    </source>
</evidence>
<dbReference type="Proteomes" id="UP000005808">
    <property type="component" value="Unassembled WGS sequence"/>
</dbReference>
<comment type="caution">
    <text evidence="1">The sequence shown here is derived from an EMBL/GenBank/DDBJ whole genome shotgun (WGS) entry which is preliminary data.</text>
</comment>
<sequence>MVGNVLVANEFAKAELPPLDPEPLRELPVLPPVYWPVLGVEVLSKPVPLAMPAAPVAPGVPGWLLLKELSAATMARRVCASLVASAFFSGTTQILPGRA</sequence>
<dbReference type="AlphaFoldDB" id="H1S0I9"/>
<organism evidence="1 2">
    <name type="scientific">Cupriavidus basilensis OR16</name>
    <dbReference type="NCBI Taxonomy" id="1127483"/>
    <lineage>
        <taxon>Bacteria</taxon>
        <taxon>Pseudomonadati</taxon>
        <taxon>Pseudomonadota</taxon>
        <taxon>Betaproteobacteria</taxon>
        <taxon>Burkholderiales</taxon>
        <taxon>Burkholderiaceae</taxon>
        <taxon>Cupriavidus</taxon>
    </lineage>
</organism>
<reference evidence="1 2" key="1">
    <citation type="journal article" date="2012" name="J. Bacteriol.">
        <title>De Novo Genome Project of Cupriavidus basilensis OR16.</title>
        <authorList>
            <person name="Cserhati M."/>
            <person name="Kriszt B."/>
            <person name="Szoboszlay S."/>
            <person name="Toth A."/>
            <person name="Szabo I."/>
            <person name="Tancsics A."/>
            <person name="Nagy I."/>
            <person name="Horvath B."/>
            <person name="Nagy I."/>
            <person name="Kukolya J."/>
        </authorList>
    </citation>
    <scope>NUCLEOTIDE SEQUENCE [LARGE SCALE GENOMIC DNA]</scope>
    <source>
        <strain evidence="1 2">OR16</strain>
    </source>
</reference>
<protein>
    <submittedName>
        <fullName evidence="1">Uncharacterized protein</fullName>
    </submittedName>
</protein>
<evidence type="ECO:0000313" key="2">
    <source>
        <dbReference type="Proteomes" id="UP000005808"/>
    </source>
</evidence>
<dbReference type="EMBL" id="AHJE01000014">
    <property type="protein sequence ID" value="EHP43960.1"/>
    <property type="molecule type" value="Genomic_DNA"/>
</dbReference>
<gene>
    <name evidence="1" type="ORF">OR16_05614</name>
</gene>
<accession>H1S0I9</accession>